<keyword evidence="1" id="KW-0812">Transmembrane</keyword>
<keyword evidence="1" id="KW-0472">Membrane</keyword>
<keyword evidence="1" id="KW-1133">Transmembrane helix</keyword>
<dbReference type="EMBL" id="JACCKB010000093">
    <property type="protein sequence ID" value="NYZ69502.1"/>
    <property type="molecule type" value="Genomic_DNA"/>
</dbReference>
<organism evidence="2 3">
    <name type="scientific">Spartinivicinus marinus</name>
    <dbReference type="NCBI Taxonomy" id="2994442"/>
    <lineage>
        <taxon>Bacteria</taxon>
        <taxon>Pseudomonadati</taxon>
        <taxon>Pseudomonadota</taxon>
        <taxon>Gammaproteobacteria</taxon>
        <taxon>Oceanospirillales</taxon>
        <taxon>Zooshikellaceae</taxon>
        <taxon>Spartinivicinus</taxon>
    </lineage>
</organism>
<accession>A0A853ICC4</accession>
<proteinExistence type="predicted"/>
<comment type="caution">
    <text evidence="2">The sequence shown here is derived from an EMBL/GenBank/DDBJ whole genome shotgun (WGS) entry which is preliminary data.</text>
</comment>
<feature type="transmembrane region" description="Helical" evidence="1">
    <location>
        <begin position="55"/>
        <end position="76"/>
    </location>
</feature>
<evidence type="ECO:0000313" key="2">
    <source>
        <dbReference type="EMBL" id="NYZ69502.1"/>
    </source>
</evidence>
<dbReference type="AlphaFoldDB" id="A0A853ICC4"/>
<dbReference type="RefSeq" id="WP_180571487.1">
    <property type="nucleotide sequence ID" value="NZ_JACCKB010000093.1"/>
</dbReference>
<sequence>MSDIETIVVGDPKSTNKEKVEPKTIFVDGESKKERYIVHDFKHHPEKNKFSLAKWVLLGLLILLLFILCCLAYVNTHAPNFSERWDSIFSQLVTPIFSLASLVVGYYFGNNTNQT</sequence>
<gene>
    <name evidence="2" type="ORF">H0A36_26140</name>
</gene>
<evidence type="ECO:0000256" key="1">
    <source>
        <dbReference type="SAM" id="Phobius"/>
    </source>
</evidence>
<feature type="transmembrane region" description="Helical" evidence="1">
    <location>
        <begin position="88"/>
        <end position="109"/>
    </location>
</feature>
<keyword evidence="3" id="KW-1185">Reference proteome</keyword>
<name>A0A853ICC4_9GAMM</name>
<evidence type="ECO:0000313" key="3">
    <source>
        <dbReference type="Proteomes" id="UP000569732"/>
    </source>
</evidence>
<dbReference type="Proteomes" id="UP000569732">
    <property type="component" value="Unassembled WGS sequence"/>
</dbReference>
<protein>
    <submittedName>
        <fullName evidence="2">Uncharacterized protein</fullName>
    </submittedName>
</protein>
<reference evidence="2 3" key="1">
    <citation type="submission" date="2020-07" db="EMBL/GenBank/DDBJ databases">
        <title>Endozoicomonas sp. nov., isolated from sediment.</title>
        <authorList>
            <person name="Gu T."/>
        </authorList>
    </citation>
    <scope>NUCLEOTIDE SEQUENCE [LARGE SCALE GENOMIC DNA]</scope>
    <source>
        <strain evidence="2 3">SM1973</strain>
    </source>
</reference>